<keyword evidence="1" id="KW-0732">Signal</keyword>
<feature type="chain" id="PRO_5045470455" description="Apple domain-containing protein" evidence="1">
    <location>
        <begin position="33"/>
        <end position="270"/>
    </location>
</feature>
<evidence type="ECO:0008006" key="4">
    <source>
        <dbReference type="Google" id="ProtNLM"/>
    </source>
</evidence>
<protein>
    <recommendedName>
        <fullName evidence="4">Apple domain-containing protein</fullName>
    </recommendedName>
</protein>
<evidence type="ECO:0000256" key="1">
    <source>
        <dbReference type="SAM" id="SignalP"/>
    </source>
</evidence>
<keyword evidence="3" id="KW-1185">Reference proteome</keyword>
<name>A0ABP2RFD7_9LEPT</name>
<evidence type="ECO:0000313" key="3">
    <source>
        <dbReference type="Proteomes" id="UP000018720"/>
    </source>
</evidence>
<proteinExistence type="predicted"/>
<evidence type="ECO:0000313" key="2">
    <source>
        <dbReference type="EMBL" id="EJZ42123.1"/>
    </source>
</evidence>
<gene>
    <name evidence="2" type="ORF">LEP1GSC178_0265</name>
</gene>
<organism evidence="2 3">
    <name type="scientific">Leptospira licerasiae str. MMD4847</name>
    <dbReference type="NCBI Taxonomy" id="1049971"/>
    <lineage>
        <taxon>Bacteria</taxon>
        <taxon>Pseudomonadati</taxon>
        <taxon>Spirochaetota</taxon>
        <taxon>Spirochaetia</taxon>
        <taxon>Leptospirales</taxon>
        <taxon>Leptospiraceae</taxon>
        <taxon>Leptospira</taxon>
    </lineage>
</organism>
<comment type="caution">
    <text evidence="2">The sequence shown here is derived from an EMBL/GenBank/DDBJ whole genome shotgun (WGS) entry which is preliminary data.</text>
</comment>
<accession>A0ABP2RFD7</accession>
<sequence length="270" mass="29678">MNKNGLRSRDLFFSFLLFILFCMVTSPTFADADDYIWTNLTIKDGEDYPTGYSNSNQSLNTVTTGANCKQLCADDSNCIAFWFSNGTRHATDSHGNIHDKPYPLCLHYSRLSNPIQWESYFDNVDYTERVFEKKGALKACVDPNSFNIGGNPNTSTLEMGKAYTGIGYLLGYLNSPQDCATEIQSSGGKAWVLLYFKGLNNLITGYCFGSSTGQDSGTQFTLKKSPATAVFPTTAGVCTANENECTQTSSDSSPNKKCCARGKLYQCTKP</sequence>
<dbReference type="EMBL" id="AHOM02000008">
    <property type="protein sequence ID" value="EJZ42123.1"/>
    <property type="molecule type" value="Genomic_DNA"/>
</dbReference>
<feature type="signal peptide" evidence="1">
    <location>
        <begin position="1"/>
        <end position="32"/>
    </location>
</feature>
<reference evidence="2 3" key="1">
    <citation type="submission" date="2012-08" db="EMBL/GenBank/DDBJ databases">
        <authorList>
            <person name="Harkins D.M."/>
            <person name="Durkin A.S."/>
            <person name="Selengut J.D."/>
            <person name="Sanka R."/>
            <person name="DePew J."/>
            <person name="Purushe J."/>
            <person name="Matthias M.A."/>
            <person name="Vinetz J.M."/>
            <person name="Sutton G.G."/>
            <person name="Nelson W.C."/>
            <person name="Fouts D.E."/>
        </authorList>
    </citation>
    <scope>NUCLEOTIDE SEQUENCE [LARGE SCALE GENOMIC DNA]</scope>
    <source>
        <strain evidence="2 3">MMD4847</strain>
    </source>
</reference>
<dbReference type="RefSeq" id="WP_008592919.1">
    <property type="nucleotide sequence ID" value="NZ_AHOM02000008.1"/>
</dbReference>
<dbReference type="Proteomes" id="UP000018720">
    <property type="component" value="Unassembled WGS sequence"/>
</dbReference>